<dbReference type="EMBL" id="CATNWA010021608">
    <property type="protein sequence ID" value="CAI9623285.1"/>
    <property type="molecule type" value="Genomic_DNA"/>
</dbReference>
<name>A0ABN9HNB6_9NEOB</name>
<evidence type="ECO:0000313" key="2">
    <source>
        <dbReference type="EMBL" id="CAI9623285.1"/>
    </source>
</evidence>
<reference evidence="2" key="1">
    <citation type="submission" date="2023-05" db="EMBL/GenBank/DDBJ databases">
        <authorList>
            <person name="Stuckert A."/>
        </authorList>
    </citation>
    <scope>NUCLEOTIDE SEQUENCE</scope>
</reference>
<dbReference type="PANTHER" id="PTHR46421:SF1">
    <property type="entry name" value="PROGRAMMED CELL DEATH PROTEIN 2-LIKE"/>
    <property type="match status" value="1"/>
</dbReference>
<evidence type="ECO:0000256" key="1">
    <source>
        <dbReference type="SAM" id="MobiDB-lite"/>
    </source>
</evidence>
<feature type="compositionally biased region" description="Acidic residues" evidence="1">
    <location>
        <begin position="1"/>
        <end position="22"/>
    </location>
</feature>
<sequence>MATTDWCDDADNWGMEDNDAESLTEPAVSHVTSCPAESPSTDWTSQLQNLSLTDTSQTVQSSDSSDIFRSYYIAVADEEECEGDTDLDHARWLLQEYEQREASSVEELER</sequence>
<organism evidence="2 3">
    <name type="scientific">Staurois parvus</name>
    <dbReference type="NCBI Taxonomy" id="386267"/>
    <lineage>
        <taxon>Eukaryota</taxon>
        <taxon>Metazoa</taxon>
        <taxon>Chordata</taxon>
        <taxon>Craniata</taxon>
        <taxon>Vertebrata</taxon>
        <taxon>Euteleostomi</taxon>
        <taxon>Amphibia</taxon>
        <taxon>Batrachia</taxon>
        <taxon>Anura</taxon>
        <taxon>Neobatrachia</taxon>
        <taxon>Ranoidea</taxon>
        <taxon>Ranidae</taxon>
        <taxon>Staurois</taxon>
    </lineage>
</organism>
<dbReference type="InterPro" id="IPR052815">
    <property type="entry name" value="PDCD2-like_regulator"/>
</dbReference>
<dbReference type="PANTHER" id="PTHR46421">
    <property type="entry name" value="PROGRAMMED CELL DEATH PROTEIN 2-LIKE"/>
    <property type="match status" value="1"/>
</dbReference>
<dbReference type="Proteomes" id="UP001162483">
    <property type="component" value="Unassembled WGS sequence"/>
</dbReference>
<gene>
    <name evidence="2" type="ORF">SPARVUS_LOCUS16441881</name>
</gene>
<comment type="caution">
    <text evidence="2">The sequence shown here is derived from an EMBL/GenBank/DDBJ whole genome shotgun (WGS) entry which is preliminary data.</text>
</comment>
<protein>
    <submittedName>
        <fullName evidence="2">Uncharacterized protein</fullName>
    </submittedName>
</protein>
<accession>A0ABN9HNB6</accession>
<feature type="region of interest" description="Disordered" evidence="1">
    <location>
        <begin position="1"/>
        <end position="43"/>
    </location>
</feature>
<evidence type="ECO:0000313" key="3">
    <source>
        <dbReference type="Proteomes" id="UP001162483"/>
    </source>
</evidence>
<keyword evidence="3" id="KW-1185">Reference proteome</keyword>
<proteinExistence type="predicted"/>